<organism evidence="1 2">
    <name type="scientific">Brasilonema bromeliae SPC951</name>
    <dbReference type="NCBI Taxonomy" id="385972"/>
    <lineage>
        <taxon>Bacteria</taxon>
        <taxon>Bacillati</taxon>
        <taxon>Cyanobacteriota</taxon>
        <taxon>Cyanophyceae</taxon>
        <taxon>Nostocales</taxon>
        <taxon>Scytonemataceae</taxon>
        <taxon>Brasilonema</taxon>
        <taxon>Bromeliae group (in: Brasilonema)</taxon>
    </lineage>
</organism>
<dbReference type="EMBL" id="QMEB01000282">
    <property type="protein sequence ID" value="NMG22600.1"/>
    <property type="molecule type" value="Genomic_DNA"/>
</dbReference>
<keyword evidence="2" id="KW-1185">Reference proteome</keyword>
<name>A0ABX1PDP6_9CYAN</name>
<comment type="caution">
    <text evidence="1">The sequence shown here is derived from an EMBL/GenBank/DDBJ whole genome shotgun (WGS) entry which is preliminary data.</text>
</comment>
<reference evidence="1 2" key="1">
    <citation type="submission" date="2018-06" db="EMBL/GenBank/DDBJ databases">
        <title>Comparative genomics of Brasilonema spp. strains.</title>
        <authorList>
            <person name="Alvarenga D.O."/>
            <person name="Fiore M.F."/>
            <person name="Varani A.M."/>
        </authorList>
    </citation>
    <scope>NUCLEOTIDE SEQUENCE [LARGE SCALE GENOMIC DNA]</scope>
    <source>
        <strain evidence="1 2">SPC951</strain>
    </source>
</reference>
<gene>
    <name evidence="1" type="ORF">DP116_25410</name>
</gene>
<proteinExistence type="predicted"/>
<sequence>MALSAALITKLESHGISAFAVNVKNNNILLRIVQVLFTNRCANLLSVEYKVKSPVTNDSK</sequence>
<accession>A0ABX1PDP6</accession>
<evidence type="ECO:0000313" key="1">
    <source>
        <dbReference type="EMBL" id="NMG22600.1"/>
    </source>
</evidence>
<evidence type="ECO:0000313" key="2">
    <source>
        <dbReference type="Proteomes" id="UP000718564"/>
    </source>
</evidence>
<protein>
    <submittedName>
        <fullName evidence="1">Uncharacterized protein</fullName>
    </submittedName>
</protein>
<dbReference type="Proteomes" id="UP000718564">
    <property type="component" value="Unassembled WGS sequence"/>
</dbReference>